<comment type="caution">
    <text evidence="4">The sequence shown here is derived from an EMBL/GenBank/DDBJ whole genome shotgun (WGS) entry which is preliminary data.</text>
</comment>
<feature type="region of interest" description="Disordered" evidence="2">
    <location>
        <begin position="58"/>
        <end position="95"/>
    </location>
</feature>
<dbReference type="EMBL" id="JAAAJA010000085">
    <property type="protein sequence ID" value="KAG0262984.1"/>
    <property type="molecule type" value="Genomic_DNA"/>
</dbReference>
<proteinExistence type="inferred from homology"/>
<evidence type="ECO:0000313" key="5">
    <source>
        <dbReference type="Proteomes" id="UP000726737"/>
    </source>
</evidence>
<dbReference type="PANTHER" id="PTHR40460">
    <property type="entry name" value="CHROMOSOME 1, WHOLE GENOME SHOTGUN SEQUENCE"/>
    <property type="match status" value="1"/>
</dbReference>
<dbReference type="SUPFAM" id="SSF69047">
    <property type="entry name" value="Hypothetical protein YjbJ"/>
    <property type="match status" value="1"/>
</dbReference>
<sequence>MPNSRITNSVKSALGGAKKTVGSMLGNESMQASGKIQQAEAHAANLAARVEQQAKGVAHEAKGEVQKKVGSVTGDKSMEAEGYLNSARGKAERKT</sequence>
<protein>
    <recommendedName>
        <fullName evidence="3">CsbD-like domain-containing protein</fullName>
    </recommendedName>
</protein>
<feature type="compositionally biased region" description="Basic and acidic residues" evidence="2">
    <location>
        <begin position="58"/>
        <end position="67"/>
    </location>
</feature>
<dbReference type="Proteomes" id="UP000726737">
    <property type="component" value="Unassembled WGS sequence"/>
</dbReference>
<organism evidence="4 5">
    <name type="scientific">Mortierella polycephala</name>
    <dbReference type="NCBI Taxonomy" id="41804"/>
    <lineage>
        <taxon>Eukaryota</taxon>
        <taxon>Fungi</taxon>
        <taxon>Fungi incertae sedis</taxon>
        <taxon>Mucoromycota</taxon>
        <taxon>Mortierellomycotina</taxon>
        <taxon>Mortierellomycetes</taxon>
        <taxon>Mortierellales</taxon>
        <taxon>Mortierellaceae</taxon>
        <taxon>Mortierella</taxon>
    </lineage>
</organism>
<dbReference type="OrthoDB" id="9999611at2759"/>
<dbReference type="InterPro" id="IPR036629">
    <property type="entry name" value="YjbJ_sf"/>
</dbReference>
<dbReference type="AlphaFoldDB" id="A0A9P6QC14"/>
<dbReference type="InterPro" id="IPR008462">
    <property type="entry name" value="CsbD"/>
</dbReference>
<feature type="domain" description="CsbD-like" evidence="3">
    <location>
        <begin position="53"/>
        <end position="94"/>
    </location>
</feature>
<name>A0A9P6QC14_9FUNG</name>
<dbReference type="Gene3D" id="1.10.1470.10">
    <property type="entry name" value="YjbJ"/>
    <property type="match status" value="1"/>
</dbReference>
<dbReference type="Pfam" id="PF05532">
    <property type="entry name" value="CsbD"/>
    <property type="match status" value="1"/>
</dbReference>
<gene>
    <name evidence="4" type="ORF">BG011_009482</name>
</gene>
<evidence type="ECO:0000256" key="2">
    <source>
        <dbReference type="SAM" id="MobiDB-lite"/>
    </source>
</evidence>
<evidence type="ECO:0000259" key="3">
    <source>
        <dbReference type="Pfam" id="PF05532"/>
    </source>
</evidence>
<dbReference type="PANTHER" id="PTHR40460:SF1">
    <property type="entry name" value="CSBD-LIKE DOMAIN-CONTAINING PROTEIN"/>
    <property type="match status" value="1"/>
</dbReference>
<comment type="similarity">
    <text evidence="1">Belongs to the UPF0337 (CsbD) family.</text>
</comment>
<keyword evidence="5" id="KW-1185">Reference proteome</keyword>
<reference evidence="4" key="1">
    <citation type="journal article" date="2020" name="Fungal Divers.">
        <title>Resolving the Mortierellaceae phylogeny through synthesis of multi-gene phylogenetics and phylogenomics.</title>
        <authorList>
            <person name="Vandepol N."/>
            <person name="Liber J."/>
            <person name="Desiro A."/>
            <person name="Na H."/>
            <person name="Kennedy M."/>
            <person name="Barry K."/>
            <person name="Grigoriev I.V."/>
            <person name="Miller A.N."/>
            <person name="O'Donnell K."/>
            <person name="Stajich J.E."/>
            <person name="Bonito G."/>
        </authorList>
    </citation>
    <scope>NUCLEOTIDE SEQUENCE</scope>
    <source>
        <strain evidence="4">KOD948</strain>
    </source>
</reference>
<accession>A0A9P6QC14</accession>
<evidence type="ECO:0000256" key="1">
    <source>
        <dbReference type="ARBA" id="ARBA00009129"/>
    </source>
</evidence>
<evidence type="ECO:0000313" key="4">
    <source>
        <dbReference type="EMBL" id="KAG0262984.1"/>
    </source>
</evidence>